<evidence type="ECO:0000313" key="3">
    <source>
        <dbReference type="EMBL" id="SDX93207.1"/>
    </source>
</evidence>
<feature type="chain" id="PRO_5011496237" evidence="1">
    <location>
        <begin position="24"/>
        <end position="155"/>
    </location>
</feature>
<dbReference type="InterPro" id="IPR019223">
    <property type="entry name" value="DUF2147"/>
</dbReference>
<dbReference type="Pfam" id="PF09917">
    <property type="entry name" value="DUF2147"/>
    <property type="match status" value="1"/>
</dbReference>
<feature type="signal peptide" evidence="1">
    <location>
        <begin position="1"/>
        <end position="23"/>
    </location>
</feature>
<evidence type="ECO:0000259" key="2">
    <source>
        <dbReference type="Pfam" id="PF09917"/>
    </source>
</evidence>
<name>A0A1H3FQZ0_9GAMM</name>
<dbReference type="AlphaFoldDB" id="A0A1H3FQZ0"/>
<protein>
    <submittedName>
        <fullName evidence="3">Uncharacterized conserved protein, DUF2147 family</fullName>
    </submittedName>
</protein>
<accession>A0A1H3FQZ0</accession>
<evidence type="ECO:0000256" key="1">
    <source>
        <dbReference type="SAM" id="SignalP"/>
    </source>
</evidence>
<sequence length="155" mass="17053">MKNLYQGILASVIFATLSSFSFAANINDPLVGKWKTVDDRTGYSRADVEISKKPDGTYEGVIVATRSVPGTEKMLTCTNCPGNLKDKPFLGLPFIWGFKQNPDNPREFNHGRVLDPIGGKIYKGKARLSASGKHLNLRGYVGVSVIGRSVTWIKY</sequence>
<proteinExistence type="predicted"/>
<reference evidence="4" key="1">
    <citation type="submission" date="2016-10" db="EMBL/GenBank/DDBJ databases">
        <authorList>
            <person name="Varghese N."/>
            <person name="Submissions S."/>
        </authorList>
    </citation>
    <scope>NUCLEOTIDE SEQUENCE [LARGE SCALE GENOMIC DNA]</scope>
    <source>
        <strain evidence="4">ANC 5109</strain>
    </source>
</reference>
<dbReference type="Gene3D" id="2.40.128.520">
    <property type="match status" value="1"/>
</dbReference>
<feature type="domain" description="DUF2147" evidence="2">
    <location>
        <begin position="32"/>
        <end position="153"/>
    </location>
</feature>
<dbReference type="Proteomes" id="UP000199035">
    <property type="component" value="Unassembled WGS sequence"/>
</dbReference>
<gene>
    <name evidence="3" type="ORF">SAMN05421643_101243</name>
</gene>
<dbReference type="PANTHER" id="PTHR36919">
    <property type="entry name" value="BLR1215 PROTEIN"/>
    <property type="match status" value="1"/>
</dbReference>
<keyword evidence="4" id="KW-1185">Reference proteome</keyword>
<dbReference type="RefSeq" id="WP_092686922.1">
    <property type="nucleotide sequence ID" value="NZ_FNPK01000001.1"/>
</dbReference>
<dbReference type="STRING" id="595670.SAMN05421643_101243"/>
<keyword evidence="1" id="KW-0732">Signal</keyword>
<evidence type="ECO:0000313" key="4">
    <source>
        <dbReference type="Proteomes" id="UP000199035"/>
    </source>
</evidence>
<dbReference type="EMBL" id="FNPK01000001">
    <property type="protein sequence ID" value="SDX93207.1"/>
    <property type="molecule type" value="Genomic_DNA"/>
</dbReference>
<dbReference type="PANTHER" id="PTHR36919:SF3">
    <property type="entry name" value="BLL5882 PROTEIN"/>
    <property type="match status" value="1"/>
</dbReference>
<organism evidence="3 4">
    <name type="scientific">Acinetobacter kyonggiensis</name>
    <dbReference type="NCBI Taxonomy" id="595670"/>
    <lineage>
        <taxon>Bacteria</taxon>
        <taxon>Pseudomonadati</taxon>
        <taxon>Pseudomonadota</taxon>
        <taxon>Gammaproteobacteria</taxon>
        <taxon>Moraxellales</taxon>
        <taxon>Moraxellaceae</taxon>
        <taxon>Acinetobacter</taxon>
    </lineage>
</organism>